<evidence type="ECO:0000256" key="9">
    <source>
        <dbReference type="ARBA" id="ARBA00023310"/>
    </source>
</evidence>
<evidence type="ECO:0000313" key="16">
    <source>
        <dbReference type="Proteomes" id="UP000177785"/>
    </source>
</evidence>
<evidence type="ECO:0000256" key="11">
    <source>
        <dbReference type="ARBA" id="ARBA00037847"/>
    </source>
</evidence>
<keyword evidence="9 12" id="KW-0066">ATP synthesis</keyword>
<dbReference type="Proteomes" id="UP000177785">
    <property type="component" value="Unassembled WGS sequence"/>
</dbReference>
<dbReference type="PANTHER" id="PTHR33445:SF2">
    <property type="entry name" value="ATP SYNTHASE SUBUNIT B', CHLOROPLASTIC"/>
    <property type="match status" value="1"/>
</dbReference>
<sequence length="166" mass="18912">MQEFARQFGIDWKLLASQVVNFFVLLVVLRVFLYQPISRFMRERKDKIAEGIVRAAEADGRLKEAQEVLKEKMREAQVKSLELMRETEVAAKAREAVLLEESRAKGAVLVAEAREAGEAERTRMRDELYREAVGLVRATIEKAAHVSPEALDEALIQKTVKQIRTS</sequence>
<feature type="transmembrane region" description="Helical" evidence="12">
    <location>
        <begin position="12"/>
        <end position="33"/>
    </location>
</feature>
<name>A0A1G2G6G5_9BACT</name>
<dbReference type="GO" id="GO:0045259">
    <property type="term" value="C:proton-transporting ATP synthase complex"/>
    <property type="evidence" value="ECO:0007669"/>
    <property type="project" value="UniProtKB-KW"/>
</dbReference>
<evidence type="ECO:0000256" key="5">
    <source>
        <dbReference type="ARBA" id="ARBA00022781"/>
    </source>
</evidence>
<dbReference type="Pfam" id="PF00430">
    <property type="entry name" value="ATP-synt_B"/>
    <property type="match status" value="1"/>
</dbReference>
<dbReference type="PANTHER" id="PTHR33445">
    <property type="entry name" value="ATP SYNTHASE SUBUNIT B', CHLOROPLASTIC"/>
    <property type="match status" value="1"/>
</dbReference>
<organism evidence="15 16">
    <name type="scientific">Candidatus Ryanbacteria bacterium RIFCSPHIGHO2_01_FULL_48_27</name>
    <dbReference type="NCBI Taxonomy" id="1802115"/>
    <lineage>
        <taxon>Bacteria</taxon>
        <taxon>Candidatus Ryaniibacteriota</taxon>
    </lineage>
</organism>
<gene>
    <name evidence="12" type="primary">atpF</name>
    <name evidence="15" type="ORF">A2756_02975</name>
</gene>
<comment type="function">
    <text evidence="12">Component of the F(0) channel, it forms part of the peripheral stalk, linking F(1) to F(0).</text>
</comment>
<evidence type="ECO:0000256" key="4">
    <source>
        <dbReference type="ARBA" id="ARBA00022692"/>
    </source>
</evidence>
<proteinExistence type="inferred from homology"/>
<dbReference type="HAMAP" id="MF_01398">
    <property type="entry name" value="ATP_synth_b_bprime"/>
    <property type="match status" value="1"/>
</dbReference>
<evidence type="ECO:0000313" key="15">
    <source>
        <dbReference type="EMBL" id="OGZ45845.1"/>
    </source>
</evidence>
<keyword evidence="5 12" id="KW-0375">Hydrogen ion transport</keyword>
<comment type="function">
    <text evidence="10 12">F(1)F(0) ATP synthase produces ATP from ADP in the presence of a proton or sodium gradient. F-type ATPases consist of two structural domains, F(1) containing the extramembraneous catalytic core and F(0) containing the membrane proton channel, linked together by a central stalk and a peripheral stalk. During catalysis, ATP synthesis in the catalytic domain of F(1) is coupled via a rotary mechanism of the central stalk subunits to proton translocation.</text>
</comment>
<dbReference type="GO" id="GO:0046933">
    <property type="term" value="F:proton-transporting ATP synthase activity, rotational mechanism"/>
    <property type="evidence" value="ECO:0007669"/>
    <property type="project" value="UniProtKB-UniRule"/>
</dbReference>
<evidence type="ECO:0000256" key="10">
    <source>
        <dbReference type="ARBA" id="ARBA00025198"/>
    </source>
</evidence>
<evidence type="ECO:0000256" key="14">
    <source>
        <dbReference type="SAM" id="Coils"/>
    </source>
</evidence>
<evidence type="ECO:0000256" key="12">
    <source>
        <dbReference type="HAMAP-Rule" id="MF_01398"/>
    </source>
</evidence>
<evidence type="ECO:0000256" key="8">
    <source>
        <dbReference type="ARBA" id="ARBA00023136"/>
    </source>
</evidence>
<evidence type="ECO:0000256" key="7">
    <source>
        <dbReference type="ARBA" id="ARBA00023065"/>
    </source>
</evidence>
<dbReference type="InterPro" id="IPR050059">
    <property type="entry name" value="ATP_synthase_B_chain"/>
</dbReference>
<evidence type="ECO:0000256" key="2">
    <source>
        <dbReference type="ARBA" id="ARBA00022448"/>
    </source>
</evidence>
<comment type="caution">
    <text evidence="15">The sequence shown here is derived from an EMBL/GenBank/DDBJ whole genome shotgun (WGS) entry which is preliminary data.</text>
</comment>
<dbReference type="GO" id="GO:0012505">
    <property type="term" value="C:endomembrane system"/>
    <property type="evidence" value="ECO:0007669"/>
    <property type="project" value="UniProtKB-SubCell"/>
</dbReference>
<keyword evidence="6 12" id="KW-1133">Transmembrane helix</keyword>
<keyword evidence="7 12" id="KW-0406">Ion transport</keyword>
<accession>A0A1G2G6G5</accession>
<dbReference type="GO" id="GO:0005886">
    <property type="term" value="C:plasma membrane"/>
    <property type="evidence" value="ECO:0007669"/>
    <property type="project" value="UniProtKB-SubCell"/>
</dbReference>
<reference evidence="15 16" key="1">
    <citation type="journal article" date="2016" name="Nat. Commun.">
        <title>Thousands of microbial genomes shed light on interconnected biogeochemical processes in an aquifer system.</title>
        <authorList>
            <person name="Anantharaman K."/>
            <person name="Brown C.T."/>
            <person name="Hug L.A."/>
            <person name="Sharon I."/>
            <person name="Castelle C.J."/>
            <person name="Probst A.J."/>
            <person name="Thomas B.C."/>
            <person name="Singh A."/>
            <person name="Wilkins M.J."/>
            <person name="Karaoz U."/>
            <person name="Brodie E.L."/>
            <person name="Williams K.H."/>
            <person name="Hubbard S.S."/>
            <person name="Banfield J.F."/>
        </authorList>
    </citation>
    <scope>NUCLEOTIDE SEQUENCE [LARGE SCALE GENOMIC DNA]</scope>
</reference>
<comment type="subcellular location">
    <subcellularLocation>
        <location evidence="12">Cell membrane</location>
        <topology evidence="12">Single-pass membrane protein</topology>
    </subcellularLocation>
    <subcellularLocation>
        <location evidence="11">Endomembrane system</location>
        <topology evidence="11">Single-pass membrane protein</topology>
    </subcellularLocation>
</comment>
<dbReference type="InterPro" id="IPR002146">
    <property type="entry name" value="ATP_synth_b/b'su_bac/chlpt"/>
</dbReference>
<keyword evidence="3 12" id="KW-0138">CF(0)</keyword>
<keyword evidence="2 12" id="KW-0813">Transport</keyword>
<dbReference type="EMBL" id="MHNL01000005">
    <property type="protein sequence ID" value="OGZ45845.1"/>
    <property type="molecule type" value="Genomic_DNA"/>
</dbReference>
<evidence type="ECO:0000256" key="13">
    <source>
        <dbReference type="RuleBase" id="RU003848"/>
    </source>
</evidence>
<keyword evidence="14" id="KW-0175">Coiled coil</keyword>
<dbReference type="GO" id="GO:0046961">
    <property type="term" value="F:proton-transporting ATPase activity, rotational mechanism"/>
    <property type="evidence" value="ECO:0007669"/>
    <property type="project" value="TreeGrafter"/>
</dbReference>
<keyword evidence="8 12" id="KW-0472">Membrane</keyword>
<keyword evidence="4 12" id="KW-0812">Transmembrane</keyword>
<feature type="coiled-coil region" evidence="14">
    <location>
        <begin position="55"/>
        <end position="86"/>
    </location>
</feature>
<evidence type="ECO:0000256" key="3">
    <source>
        <dbReference type="ARBA" id="ARBA00022547"/>
    </source>
</evidence>
<protein>
    <recommendedName>
        <fullName evidence="12">ATP synthase subunit b</fullName>
    </recommendedName>
    <alternativeName>
        <fullName evidence="12">ATP synthase F(0) sector subunit b</fullName>
    </alternativeName>
    <alternativeName>
        <fullName evidence="12">ATPase subunit I</fullName>
    </alternativeName>
    <alternativeName>
        <fullName evidence="12">F-type ATPase subunit b</fullName>
        <shortName evidence="12">F-ATPase subunit b</shortName>
    </alternativeName>
</protein>
<comment type="subunit">
    <text evidence="12">F-type ATPases have 2 components, F(1) - the catalytic core - and F(0) - the membrane proton channel. F(1) has five subunits: alpha(3), beta(3), gamma(1), delta(1), epsilon(1). F(0) has three main subunits: a(1), b(2) and c(10-14). The alpha and beta chains form an alternating ring which encloses part of the gamma chain. F(1) is attached to F(0) by a central stalk formed by the gamma and epsilon chains, while a peripheral stalk is formed by the delta and b chains.</text>
</comment>
<evidence type="ECO:0000256" key="6">
    <source>
        <dbReference type="ARBA" id="ARBA00022989"/>
    </source>
</evidence>
<dbReference type="AlphaFoldDB" id="A0A1G2G6G5"/>
<keyword evidence="12" id="KW-1003">Cell membrane</keyword>
<evidence type="ECO:0000256" key="1">
    <source>
        <dbReference type="ARBA" id="ARBA00005513"/>
    </source>
</evidence>
<comment type="similarity">
    <text evidence="1 12 13">Belongs to the ATPase B chain family.</text>
</comment>
<dbReference type="STRING" id="1802115.A2756_02975"/>